<dbReference type="EMBL" id="CAJVPA010000088">
    <property type="protein sequence ID" value="CAG8312778.1"/>
    <property type="molecule type" value="Genomic_DNA"/>
</dbReference>
<evidence type="ECO:0000313" key="2">
    <source>
        <dbReference type="EMBL" id="CAG8312778.1"/>
    </source>
</evidence>
<organism evidence="2 3">
    <name type="scientific">Penicillium salamii</name>
    <dbReference type="NCBI Taxonomy" id="1612424"/>
    <lineage>
        <taxon>Eukaryota</taxon>
        <taxon>Fungi</taxon>
        <taxon>Dikarya</taxon>
        <taxon>Ascomycota</taxon>
        <taxon>Pezizomycotina</taxon>
        <taxon>Eurotiomycetes</taxon>
        <taxon>Eurotiomycetidae</taxon>
        <taxon>Eurotiales</taxon>
        <taxon>Aspergillaceae</taxon>
        <taxon>Penicillium</taxon>
    </lineage>
</organism>
<comment type="caution">
    <text evidence="2">The sequence shown here is derived from an EMBL/GenBank/DDBJ whole genome shotgun (WGS) entry which is preliminary data.</text>
</comment>
<name>A0A9W4INN1_9EURO</name>
<keyword evidence="1" id="KW-1133">Transmembrane helix</keyword>
<protein>
    <submittedName>
        <fullName evidence="2">Uncharacterized protein</fullName>
    </submittedName>
</protein>
<keyword evidence="1" id="KW-0472">Membrane</keyword>
<keyword evidence="1" id="KW-0812">Transmembrane</keyword>
<feature type="transmembrane region" description="Helical" evidence="1">
    <location>
        <begin position="63"/>
        <end position="84"/>
    </location>
</feature>
<reference evidence="2" key="1">
    <citation type="submission" date="2021-07" db="EMBL/GenBank/DDBJ databases">
        <authorList>
            <person name="Branca A.L. A."/>
        </authorList>
    </citation>
    <scope>NUCLEOTIDE SEQUENCE</scope>
</reference>
<accession>A0A9W4INN1</accession>
<sequence>MASRYTSLKKDTTTRNRSWRSLCLDTWFPEIFATVFSIACFIAICSILYSFNQKSRPELQHGLSLNAIISMLATGCKSSLIFVIGETMGQLKWSWFYENPHKLLDIQTLDSASRGPLGSIATFFSENETITRFFRYPTRLVAMPNGNPTAKRLEFFAPDMEYDFVYTSGLWSDDTMLSPSCPSGNCTWSKFRSSGMCSQCSDITNSMNLECENTGNISHPIQEINETSQLINVTCHLTPPQGNPTQFTQTFYFSSLSESSYKTSGVSCNIFSAWDPNDMSSRLGYTGSRPFTWPGNPLVVVAYVETGYNEDYLHSDFISGIKVEKATECSLELCLLENEISVENGTPDMITSVLDYGELFWRSRPTPSAPWEKTLCWKPTSGPSDTIIFENSDPTEMDVELSPVEFAFCGISYKVSIPENVFEGSVSKDYIRRSDGSLESGPPFGDPNTLRIGSVGLDLIMSNVTKHMNKEALRINGSDVHGITFAIEVFVEAQWLWLILPIILVVSGTIFITLVILENRKSGRSLWKSSVLAFFYHGLHKVDNDCMPASFMERKAEELVVQLQASGDHGDLMLQEEKS</sequence>
<gene>
    <name evidence="2" type="ORF">PSALAMII_LOCUS2192</name>
</gene>
<dbReference type="InterPro" id="IPR021514">
    <property type="entry name" value="DUF3176"/>
</dbReference>
<dbReference type="PANTHER" id="PTHR35394">
    <property type="entry name" value="DUF3176 DOMAIN-CONTAINING PROTEIN"/>
    <property type="match status" value="1"/>
</dbReference>
<feature type="transmembrane region" description="Helical" evidence="1">
    <location>
        <begin position="31"/>
        <end position="51"/>
    </location>
</feature>
<evidence type="ECO:0000256" key="1">
    <source>
        <dbReference type="SAM" id="Phobius"/>
    </source>
</evidence>
<dbReference type="PANTHER" id="PTHR35394:SF5">
    <property type="entry name" value="DUF3176 DOMAIN-CONTAINING PROTEIN"/>
    <property type="match status" value="1"/>
</dbReference>
<feature type="transmembrane region" description="Helical" evidence="1">
    <location>
        <begin position="495"/>
        <end position="517"/>
    </location>
</feature>
<dbReference type="AlphaFoldDB" id="A0A9W4INN1"/>
<evidence type="ECO:0000313" key="3">
    <source>
        <dbReference type="Proteomes" id="UP001152646"/>
    </source>
</evidence>
<dbReference type="Proteomes" id="UP001152646">
    <property type="component" value="Unassembled WGS sequence"/>
</dbReference>
<dbReference type="Pfam" id="PF11374">
    <property type="entry name" value="DUF3176"/>
    <property type="match status" value="1"/>
</dbReference>
<proteinExistence type="predicted"/>
<dbReference type="OrthoDB" id="5376804at2759"/>